<accession>A0A7M1RZT2</accession>
<reference evidence="1 2" key="1">
    <citation type="submission" date="2020-07" db="EMBL/GenBank/DDBJ databases">
        <title>Taxonomic proposal: Crassvirales, a new order of highly abundant and diverse bacterial viruses.</title>
        <authorList>
            <person name="Shkoporov A.N."/>
            <person name="Stockdale S.R."/>
            <person name="Guerin E."/>
            <person name="Ross R.P."/>
            <person name="Hill C."/>
        </authorList>
    </citation>
    <scope>NUCLEOTIDE SEQUENCE [LARGE SCALE GENOMIC DNA]</scope>
</reference>
<dbReference type="EMBL" id="MT774393">
    <property type="protein sequence ID" value="QOR59786.1"/>
    <property type="molecule type" value="Genomic_DNA"/>
</dbReference>
<evidence type="ECO:0000313" key="1">
    <source>
        <dbReference type="EMBL" id="QOR59786.1"/>
    </source>
</evidence>
<dbReference type="Proteomes" id="UP000594097">
    <property type="component" value="Segment"/>
</dbReference>
<organism evidence="1 2">
    <name type="scientific">uncultured phage cr127_1</name>
    <dbReference type="NCBI Taxonomy" id="2772077"/>
    <lineage>
        <taxon>Viruses</taxon>
        <taxon>Duplodnaviria</taxon>
        <taxon>Heunggongvirae</taxon>
        <taxon>Uroviricota</taxon>
        <taxon>Caudoviricetes</taxon>
        <taxon>Crassvirales</taxon>
        <taxon>Crevaviridae</taxon>
        <taxon>Doltivirinae</taxon>
        <taxon>Kahucivirus</taxon>
        <taxon>Kahucivirus intestinalis</taxon>
    </lineage>
</organism>
<dbReference type="GeneID" id="65130398"/>
<dbReference type="RefSeq" id="YP_010111944.1">
    <property type="nucleotide sequence ID" value="NC_055886.1"/>
</dbReference>
<evidence type="ECO:0000313" key="2">
    <source>
        <dbReference type="Proteomes" id="UP000594097"/>
    </source>
</evidence>
<name>A0A7M1RZT2_9CAUD</name>
<protein>
    <submittedName>
        <fullName evidence="1">Uncharacterized protein</fullName>
    </submittedName>
</protein>
<sequence length="4133" mass="475345">MNYCNIIPTIGESNTPSHVFTSVLNLGNIISTEDILSMDIKAKSIRDLATLIFKYSQSANIINKGFPTYEDTGEVKLEYTLKYIIDNPNISNSSAKRIYQKMLDYLKVDIETLYNPTIKYNGTFSRTDLNYSNAVLVQIYNELIEEIPNLRTKSQITLKKLILNRLLEKMAPYRANDNTWEQFVNDYFEDVLKVDSIIWNEFITYLSTEYGIKYYNIQKDLTLSDIEGTFTTDGVEEIWDASSQDKINRKNTIAAIVKNKLAKILNDVNHGDSTVNKLYIPLPMDINSLWNRLINLHIYDKTRGDIVASLERVILQFNDTEKFTDKSNIIGFQKILDEFHKADEGIVDSQNFVNAYISGVALAVIPVNAIALDVDFVASIMTQNRASFAFNVYYDRFISVIQNNLKFGLYDPFNEASERATVITDNGILNIDKTLDSITNAINVIGLDISHRALLSYINSQSDKQGALQEVSNTLNYILKEIDTLKGNRDINYESSTDNRGALYRLANIASLDFDSIGKLSYLDVRGELNYSPQYENLLTSLFRGIAVRGKVREDYLNYRFKDYLNDPTLKFDNLLWYDDATGIGIFEHTKRVDGEGYKLNDSFVDRLAKGEEFIISKFDGIRISEDYSSRGYKYKSIQSTTYKFTEILANLMGQYIFLTSDSPRSYMISVRHIDIDDLYVNEVINIKSKIFTALSKIVDNNLRIFELYGSRVFNIDLNTDEGKDLATSIHNVKYWNGKTIFDKDGIPTGRAFKFLDLTYNDGNGSVNIIKYIANENGVSESDVYKELVKSVVNGVISKYDVSSYIPAFVTKYIQYAENSAESDFGDIAELVSRVSIKLGDTRLSLIEDSRNDAIDELYNDYIEDYKNRHKQEPSFKQKEVLYERSKREVYDTNTEIGKEVYKKAILKIILNNAVYGTSFDGLVYGKLSEYKSTIDYNKRGTQIVKTGLNSIDTGKPIKILVVEDMEFASNIIDKMFVDSTDVTELAIKKSYEKPATINDSMSIITDVRFEDLLKSTGRWDEYKKIVTDLRDETEKFNPFLYDKLIEQLKLFGVARRRRGDFLIKDTAVYDDSGNILSDIFADEVDTVQIKDSTIVLFKSTTRGTAMGDVYDYMIDNDIQQISPKSAVKVSGITPIKIHDDKGRFVAPIVDSRSLLNMKSSDFVIQQDVKPDIIDAEVTVPSRLFKNILGTLSASHYTVDGKSYTPYEFAKEFNTIVSSTIQEDAISVAYELGAIDETGNIRTDNVGNIQLDTRKLTKYFQDVVQDDDSSINIKKALELDSVGQPKMPLSFPVTYRKFERILASKFTKDVIYRKLPGFHAPLRADIFTASNSLISREQYLDKDSYDKAIEDLYERGIITYSRDFIDRCKAEDRSLELRAEYGYDENGELIYKAEVIANPWLKEFFDTIPIIRRVDMGDGVYKEFLSVDIDAIPIEARTMFGGRIPSEGLMSLVVFEIVGFLNTGATQAIFPQSLITRTGWDFDIDTIYAYAKHINFNGESYTIPKYDSKMISEINENLSKYYALKDILKESLEIIKVTKSDTDTSLNSPAFKILTKYFIKLYSSDSNTDVSLDSIIPTLDSILATISNKESIEYKNILRIKTYVQESIPSIVSRVKVNFTNLINTAREYTEAIEYLKYIKQRDLTQEERIALNPGIDNNYVQNKRRMFNELLLSIERDIKTTNKIFNKIKTLINSIDITSKDSDNIISINDYYTVKDFFEPFIKGSIKNDSGKVINIFSIFDNIEEKINRQYTGLKESKGYDFEDISESVTISRQARDNRIIDMVISVLSNKNHRIDIDKPNSFDNISAVSARDNALWGKSNNGLNPHNLADKISLNISSMSSTILKGYSINTDGNIAILGNLHAKLNNPVRRIISIDSLPNNVTKEVLDSVLGSDNWSYTEDGRYVIVEDVWVGNNASNTFTDLSGERINMQLTEVTAAILDVLKSELMFNLNLDTIGVFRLLSQGCVTELYNGKPNRFSYASAFIMQPVIVELVNFKSGAIITNPNFSILDACNTLIIKYTDILNSKYEQKIPYYYKYKLHTTEELVRFIKNRNNESLSYYLGQLDVLYLFREYETISNDIIDLSFVLKTDVPVNDFNTADERESKLADSYINRDKYFSILRDAYTKSLSYIDSISETEEYWDNYKVLFTDFKSLSTGDFKIKYPNISYKDIEFITLPNYYEALNDFPNLITWQDRKNKLELLNISYKPVGNVTVNGQDIISVVFTGLNENYKFNSIIKPNYKDSLYGIIQVREQYGHWLFANSFNKVFAQRSLAMRKAVRTFLQQNGKSYNRKANNYVTGKVLEYYIQSYGDETVPIMSNIPAKQIKTILGIISDEERAKHNKYISELQNNLGDVITNDKFSKWVSLTLEEQINLILNDKSLKSYINKADFRFSNIFNHLQIVRDSIRRYGYSVIRIITDDSNKLSIDDVSSGILTMYQSDIPYIAHTIRNLIAYTYITEGFTYGANISKFIPIEILTSDLVNESYQKRITQIGVIDPTIGISDYGQALRTAETKLLNGETFNIEESLDYISRQNPSINATIPSYREQRRINNSTIYQATFGLLVNSEGYNVGKMRVTDANGIERNIIFETKERVIASTRSNAKYLTERLDGNVTIYKRSDSFLYNTTDNSKEVYYYYPVSRLLPNEFSEYSIIDKYNVSDRILIRDENGTISTIDVDTFVKRYSTLKDFLITLNKLESEYKNKSNKDAPANFENNSDEGVIINVPYDYVEEVSYEPEEISEDVPIKSKRKSPLYSLGITFEDTVTEKSNKSLIETVKDEVSKNDNLIYIGHESNIVSRIYDTNGKFIHVDFTKNPYDEANRISKLLKEGDYLIVGDRFEDAGITTETGSIWTKLFIDKLYQNNGNINSINTILNDGFGFAVSQSYVDVNRRNVTYSEPKQLFSKTINIKKPSNIGIETRTKKNSIIALDYYQSLDKLKKFLERNNIPNTAAILDAYSNINKEDYDGSLENDINDANQNAVFYAFERMIPIMENLMDSIRLLLMEVESVNTDTIRNDYAKWQDYKVKVNSLRILIDYLNKFKDIQPITINDTIYNSESEEDVASFHEEFDTANKAIERLSELYNKSISLQSRVLDKVQEIIVDLVITQSRNPNYATAFSKVLEAARKNDFDSSTFDIENLKITSEEYNDIVAKVFALKNSDITFWQSKLDSPFVTGVTLTDIIGKQYTTIKYENNKRINKLLDKVEDAIKELEKAENLNLSTYEARNKYFRKFVNDYGTFINDYNKDAVDEQVQGLKDSIQDLYNRKYYGATYIDERLVDDIIKETDDYILDFNTNSDGILTPLTDEEVDSLLKEIEGKSDVVINNYLKYNGYYEIKRITKIGETPEKVFYKLSYKDSAKNVKYSELTEAELKFLNTIKTIIGNVILEYNPSWFISPDAIIDIFPYLAKPDSKNSLKRFIGVPGIKKDSTYEGLDRKNKYILKASTLSIPNFNPVFNIPKRRVGEVYDDYAERVAREFNEWYRKNPDAIEPKTQLKSIADIRDYNSYVRKLNHTEAIDKRTYDIKAVMESFIKELYNIKVVNDFIIDWELGKFALDSAAGEAKIDNLSAIFESMRKRVYNTSKVNNTVDVIAKGIMRYSSINYMWFNWSAGLKNLAKGISDMIIDTSSINYLTSKQLMQGLLDIIKITPEWIAEINKEKTKNPIIALIKDFEVIFQDTRDINVSMTGENWLTKVLTAADTAGYSPNQIGEFFMQFGMLLGMSRSHRVIAGQIMSFQDFYNDSKIEELSKVLTDEQKEEFAKFVKAKNDYIIKYENENKKKYLWQSDYAGEFIRANIDKFTKEQRIELNKLIKDNRKVLKERFERFPTLDSQLTVVDGRLAYKEGSQLTDKSVNDFKNRVKGVNQALHGIYNIIDKNALQESAFGDLFMQFRKWIRPNFIRYFGRRFNKTIFNEMLGTWEVPVYKPSFDWATYGYKMFKQDSDIVKLNIFKDPRAFFKGLFEMFNYQYKLLRHAKLYYNSLTKGEQASIIKWAKHLSTIAIIAVAAMMLGKLKDDDEPYYYTVTMYTLTALYKEVVEPVPLYGWYSTINQMKDKLFVGETVITNAMNIVKYAMADVFTDDESLVYDRGVYKGQTKLSVSVKKLIPILTQIEKSKNLKATMNWYKWYNPFNL</sequence>
<keyword evidence="2" id="KW-1185">Reference proteome</keyword>
<dbReference type="KEGG" id="vg:65130398"/>
<proteinExistence type="predicted"/>